<feature type="transmembrane region" description="Helical" evidence="2">
    <location>
        <begin position="161"/>
        <end position="182"/>
    </location>
</feature>
<feature type="transmembrane region" description="Helical" evidence="2">
    <location>
        <begin position="54"/>
        <end position="75"/>
    </location>
</feature>
<sequence length="210" mass="22741">MALHHAVLQGSDQKSVGALLLPDLHERGAGIEEHDCCCCCCSWRRRQQQSRRTSFILVIRLFAIHSLLSLSSVALETAEGVSIRMDNASHNSGSHSSSSPSTVPSSPKHHTHSRIASSPSPSPSNRQGSPLDASSPSPAAAVGIQPQSNPDPERLNSEEKAGIILAIVAAVLQVAVVTYLLAKRRQMLAMVCDYDPRKRTLENHHHPFHT</sequence>
<protein>
    <submittedName>
        <fullName evidence="3">Uncharacterized protein</fullName>
    </submittedName>
</protein>
<keyword evidence="2" id="KW-0472">Membrane</keyword>
<dbReference type="EMBL" id="OZ019897">
    <property type="protein sequence ID" value="CAK9226206.1"/>
    <property type="molecule type" value="Genomic_DNA"/>
</dbReference>
<keyword evidence="2" id="KW-1133">Transmembrane helix</keyword>
<dbReference type="Proteomes" id="UP001497512">
    <property type="component" value="Chromosome 5"/>
</dbReference>
<organism evidence="3 4">
    <name type="scientific">Sphagnum troendelagicum</name>
    <dbReference type="NCBI Taxonomy" id="128251"/>
    <lineage>
        <taxon>Eukaryota</taxon>
        <taxon>Viridiplantae</taxon>
        <taxon>Streptophyta</taxon>
        <taxon>Embryophyta</taxon>
        <taxon>Bryophyta</taxon>
        <taxon>Sphagnophytina</taxon>
        <taxon>Sphagnopsida</taxon>
        <taxon>Sphagnales</taxon>
        <taxon>Sphagnaceae</taxon>
        <taxon>Sphagnum</taxon>
    </lineage>
</organism>
<proteinExistence type="predicted"/>
<gene>
    <name evidence="3" type="ORF">CSSPTR1EN2_LOCUS18123</name>
</gene>
<keyword evidence="4" id="KW-1185">Reference proteome</keyword>
<evidence type="ECO:0000256" key="2">
    <source>
        <dbReference type="SAM" id="Phobius"/>
    </source>
</evidence>
<evidence type="ECO:0000256" key="1">
    <source>
        <dbReference type="SAM" id="MobiDB-lite"/>
    </source>
</evidence>
<feature type="compositionally biased region" description="Low complexity" evidence="1">
    <location>
        <begin position="129"/>
        <end position="141"/>
    </location>
</feature>
<feature type="compositionally biased region" description="Low complexity" evidence="1">
    <location>
        <begin position="89"/>
        <end position="106"/>
    </location>
</feature>
<name>A0ABP0UP42_9BRYO</name>
<feature type="region of interest" description="Disordered" evidence="1">
    <location>
        <begin position="86"/>
        <end position="155"/>
    </location>
</feature>
<accession>A0ABP0UP42</accession>
<evidence type="ECO:0000313" key="3">
    <source>
        <dbReference type="EMBL" id="CAK9226206.1"/>
    </source>
</evidence>
<keyword evidence="2" id="KW-0812">Transmembrane</keyword>
<reference evidence="3" key="1">
    <citation type="submission" date="2024-02" db="EMBL/GenBank/DDBJ databases">
        <authorList>
            <consortium name="ELIXIR-Norway"/>
            <consortium name="Elixir Norway"/>
        </authorList>
    </citation>
    <scope>NUCLEOTIDE SEQUENCE</scope>
</reference>
<evidence type="ECO:0000313" key="4">
    <source>
        <dbReference type="Proteomes" id="UP001497512"/>
    </source>
</evidence>